<reference evidence="2" key="1">
    <citation type="submission" date="2009-07" db="EMBL/GenBank/DDBJ databases">
        <title>Complete sequence of Geobacter sp. M21.</title>
        <authorList>
            <consortium name="US DOE Joint Genome Institute"/>
            <person name="Lucas S."/>
            <person name="Copeland A."/>
            <person name="Lapidus A."/>
            <person name="Glavina del Rio T."/>
            <person name="Dalin E."/>
            <person name="Tice H."/>
            <person name="Bruce D."/>
            <person name="Goodwin L."/>
            <person name="Pitluck S."/>
            <person name="Saunders E."/>
            <person name="Brettin T."/>
            <person name="Detter J.C."/>
            <person name="Han C."/>
            <person name="Larimer F."/>
            <person name="Land M."/>
            <person name="Hauser L."/>
            <person name="Kyrpides N."/>
            <person name="Ovchinnikova G."/>
            <person name="Lovley D."/>
        </authorList>
    </citation>
    <scope>NUCLEOTIDE SEQUENCE [LARGE SCALE GENOMIC DNA]</scope>
    <source>
        <strain evidence="2">M21</strain>
    </source>
</reference>
<organism evidence="2">
    <name type="scientific">Geobacter sp. (strain M21)</name>
    <dbReference type="NCBI Taxonomy" id="443144"/>
    <lineage>
        <taxon>Bacteria</taxon>
        <taxon>Pseudomonadati</taxon>
        <taxon>Thermodesulfobacteriota</taxon>
        <taxon>Desulfuromonadia</taxon>
        <taxon>Geobacterales</taxon>
        <taxon>Geobacteraceae</taxon>
        <taxon>Geobacter</taxon>
    </lineage>
</organism>
<dbReference type="EMBL" id="CP001661">
    <property type="protein sequence ID" value="ACT19567.1"/>
    <property type="molecule type" value="Genomic_DNA"/>
</dbReference>
<protein>
    <recommendedName>
        <fullName evidence="3">ResB-like domain-containing protein</fullName>
    </recommendedName>
</protein>
<feature type="transmembrane region" description="Helical" evidence="1">
    <location>
        <begin position="12"/>
        <end position="34"/>
    </location>
</feature>
<dbReference type="OrthoDB" id="5394360at2"/>
<feature type="transmembrane region" description="Helical" evidence="1">
    <location>
        <begin position="46"/>
        <end position="69"/>
    </location>
</feature>
<dbReference type="AlphaFoldDB" id="C6E615"/>
<dbReference type="HOGENOM" id="CLU_684683_0_0_7"/>
<accession>C6E615</accession>
<sequence length="410" mass="44666">MTAIRQKIRAAAISRSVAPGVIGFFLLLYVGIAFGSNEPLTTLMAFTRGSVILLLILALVPLNLAARLADEAWAQVRRRRAMAGKGCAGVAPLFDDAVRLPQETSLAEQAQRMACRGYQTRATADHLAAWRGVSLFPARLLFLLGGFCLFAGILLSLTTRDTQRAPVVEGEHLPGSRDLVQRIVLRDEPGLLLERSLEIFVAMEGGGERAFGLYPPARHRGRFLYPRYLGVAPLVRLTAPELPDGFEQYAVLGVYPPGKEDTVAIPDTPYRIIFQMAPAAAEDPYITGRITLQFRVLKEDRQVFAGSAPVGGGAGGNGYSVAFPACRRMVVADFVQDAGVPLIWSAALLFGLALCYWLPVRLWSPRRELLVVRGEAGVVACSRAEGRRRAHAGSFHELLDLLHPAGEKER</sequence>
<evidence type="ECO:0008006" key="3">
    <source>
        <dbReference type="Google" id="ProtNLM"/>
    </source>
</evidence>
<feature type="transmembrane region" description="Helical" evidence="1">
    <location>
        <begin position="338"/>
        <end position="358"/>
    </location>
</feature>
<dbReference type="STRING" id="443144.GM21_3546"/>
<feature type="transmembrane region" description="Helical" evidence="1">
    <location>
        <begin position="140"/>
        <end position="157"/>
    </location>
</feature>
<evidence type="ECO:0000256" key="1">
    <source>
        <dbReference type="SAM" id="Phobius"/>
    </source>
</evidence>
<dbReference type="KEGG" id="gem:GM21_3546"/>
<keyword evidence="1" id="KW-0812">Transmembrane</keyword>
<keyword evidence="1" id="KW-0472">Membrane</keyword>
<proteinExistence type="predicted"/>
<evidence type="ECO:0000313" key="2">
    <source>
        <dbReference type="EMBL" id="ACT19567.1"/>
    </source>
</evidence>
<name>C6E615_GEOSM</name>
<gene>
    <name evidence="2" type="ordered locus">GM21_3546</name>
</gene>
<keyword evidence="1" id="KW-1133">Transmembrane helix</keyword>